<evidence type="ECO:0000256" key="1">
    <source>
        <dbReference type="SAM" id="MobiDB-lite"/>
    </source>
</evidence>
<feature type="region of interest" description="Disordered" evidence="1">
    <location>
        <begin position="1"/>
        <end position="36"/>
    </location>
</feature>
<dbReference type="Proteomes" id="UP000887581">
    <property type="component" value="Unplaced"/>
</dbReference>
<name>A0A915PIS4_9BILA</name>
<reference evidence="3" key="1">
    <citation type="submission" date="2022-11" db="UniProtKB">
        <authorList>
            <consortium name="WormBaseParasite"/>
        </authorList>
    </citation>
    <scope>IDENTIFICATION</scope>
</reference>
<dbReference type="WBParaSite" id="sdigi.contig11.g1202.t1">
    <property type="protein sequence ID" value="sdigi.contig11.g1202.t1"/>
    <property type="gene ID" value="sdigi.contig11.g1202"/>
</dbReference>
<evidence type="ECO:0000313" key="2">
    <source>
        <dbReference type="Proteomes" id="UP000887581"/>
    </source>
</evidence>
<dbReference type="AlphaFoldDB" id="A0A915PIS4"/>
<protein>
    <submittedName>
        <fullName evidence="3">Uncharacterized protein</fullName>
    </submittedName>
</protein>
<proteinExistence type="predicted"/>
<accession>A0A915PIS4</accession>
<organism evidence="2 3">
    <name type="scientific">Setaria digitata</name>
    <dbReference type="NCBI Taxonomy" id="48799"/>
    <lineage>
        <taxon>Eukaryota</taxon>
        <taxon>Metazoa</taxon>
        <taxon>Ecdysozoa</taxon>
        <taxon>Nematoda</taxon>
        <taxon>Chromadorea</taxon>
        <taxon>Rhabditida</taxon>
        <taxon>Spirurina</taxon>
        <taxon>Spiruromorpha</taxon>
        <taxon>Filarioidea</taxon>
        <taxon>Setariidae</taxon>
        <taxon>Setaria</taxon>
    </lineage>
</organism>
<keyword evidence="2" id="KW-1185">Reference proteome</keyword>
<feature type="compositionally biased region" description="Polar residues" evidence="1">
    <location>
        <begin position="19"/>
        <end position="36"/>
    </location>
</feature>
<evidence type="ECO:0000313" key="3">
    <source>
        <dbReference type="WBParaSite" id="sdigi.contig11.g1202.t1"/>
    </source>
</evidence>
<sequence length="162" mass="17334">MPVSGSGIEKEDKIGGVQPVSSLQPGTGNVDKNNSGLVEDEQVDAKIFENTCDSQIVVVMKETSARMLSREKQLLAGNCSGEQDSRGGMRSRIDGTAVSILNQAAAIAQFLRTPGWPIEAVNFPRYDYTVRFNPELQIGQVAASLTGGNTLQQSPSNPACYD</sequence>